<reference evidence="15" key="1">
    <citation type="submission" date="2023-03" db="EMBL/GenBank/DDBJ databases">
        <title>Draft genome sequence of a Mycolicibacterium mageritense strain H4_3_1 isolated from a hybrid biological-inorganic system reactor.</title>
        <authorList>
            <person name="Feng X."/>
            <person name="Kazama D."/>
            <person name="Sato K."/>
            <person name="Kobayashi H."/>
        </authorList>
    </citation>
    <scope>NUCLEOTIDE SEQUENCE</scope>
    <source>
        <strain evidence="15">H4_3_1</strain>
    </source>
</reference>
<dbReference type="InterPro" id="IPR042097">
    <property type="entry name" value="Aminopeptidase_N-like_N_sf"/>
</dbReference>
<dbReference type="Proteomes" id="UP001241092">
    <property type="component" value="Chromosome"/>
</dbReference>
<dbReference type="GO" id="GO:0006508">
    <property type="term" value="P:proteolysis"/>
    <property type="evidence" value="ECO:0007669"/>
    <property type="project" value="UniProtKB-KW"/>
</dbReference>
<dbReference type="InterPro" id="IPR001930">
    <property type="entry name" value="Peptidase_M1"/>
</dbReference>
<sequence length="453" mass="51085">MTRSQKAVGKAAKKAAKKASPAPVIDPYLPNNGNFGYRVSRYELDLEYKVSANRLAGTATITAVTLAQLRTFTLDLAHTMNVSRVSVNGRRPAHFRCSGGKLLITLDSVLPAGAAMTIFVRYSGNPRPIETYWGDVGFEELSNGALVAGQPNGAASWFPCDDHPSSKASYRIQISTDSPYRAIANGELVSRKVKAGHTVWTYEQAEPTSSYLITLQIGMYESHRLNKSPVPMQAVLPPRLKRTFDHDFARQPQMMKLFVKLFGPYPLSTGYTVVVTDDDLEIPLEAQGISIFGANHCDGHRSSERLIAHELAHQWFGNSVTAHRWRDIWLHEGFACYAEWLWSENSGGPTADEWARRYHHGLRDLPQDLLLADPGPRDMFDDRVYKRGAMTLHVLRIWIGDDNFFALLQDWTTRYRHSTAFTDDFIGLAARYANESLRPLWHEWLYSKELPDL</sequence>
<evidence type="ECO:0000256" key="6">
    <source>
        <dbReference type="ARBA" id="ARBA00022670"/>
    </source>
</evidence>
<keyword evidence="9" id="KW-0862">Zinc</keyword>
<keyword evidence="15" id="KW-0031">Aminopeptidase</keyword>
<dbReference type="GO" id="GO:0008237">
    <property type="term" value="F:metallopeptidase activity"/>
    <property type="evidence" value="ECO:0007669"/>
    <property type="project" value="UniProtKB-KW"/>
</dbReference>
<proteinExistence type="inferred from homology"/>
<protein>
    <recommendedName>
        <fullName evidence="5">Aminopeptidase N</fullName>
        <ecNumber evidence="4">3.4.11.2</ecNumber>
    </recommendedName>
    <alternativeName>
        <fullName evidence="11">Alanine aminopeptidase</fullName>
    </alternativeName>
    <alternativeName>
        <fullName evidence="12">Lysyl aminopeptidase</fullName>
    </alternativeName>
</protein>
<evidence type="ECO:0000313" key="16">
    <source>
        <dbReference type="Proteomes" id="UP001241092"/>
    </source>
</evidence>
<accession>A0AAI8XJH8</accession>
<evidence type="ECO:0000256" key="2">
    <source>
        <dbReference type="ARBA" id="ARBA00001947"/>
    </source>
</evidence>
<dbReference type="Gene3D" id="1.10.390.10">
    <property type="entry name" value="Neutral Protease Domain 2"/>
    <property type="match status" value="1"/>
</dbReference>
<dbReference type="InterPro" id="IPR014782">
    <property type="entry name" value="Peptidase_M1_dom"/>
</dbReference>
<evidence type="ECO:0000256" key="4">
    <source>
        <dbReference type="ARBA" id="ARBA00012564"/>
    </source>
</evidence>
<evidence type="ECO:0000256" key="1">
    <source>
        <dbReference type="ARBA" id="ARBA00000098"/>
    </source>
</evidence>
<comment type="cofactor">
    <cofactor evidence="2">
        <name>Zn(2+)</name>
        <dbReference type="ChEBI" id="CHEBI:29105"/>
    </cofactor>
</comment>
<dbReference type="Gene3D" id="2.60.40.1730">
    <property type="entry name" value="tricorn interacting facor f3 domain"/>
    <property type="match status" value="1"/>
</dbReference>
<dbReference type="EC" id="3.4.11.2" evidence="4"/>
<dbReference type="SUPFAM" id="SSF63737">
    <property type="entry name" value="Leukotriene A4 hydrolase N-terminal domain"/>
    <property type="match status" value="1"/>
</dbReference>
<evidence type="ECO:0000313" key="15">
    <source>
        <dbReference type="EMBL" id="BDY27504.1"/>
    </source>
</evidence>
<keyword evidence="6" id="KW-0645">Protease</keyword>
<dbReference type="RefSeq" id="WP_286214008.1">
    <property type="nucleotide sequence ID" value="NZ_AP027452.1"/>
</dbReference>
<evidence type="ECO:0000256" key="7">
    <source>
        <dbReference type="ARBA" id="ARBA00022723"/>
    </source>
</evidence>
<dbReference type="GO" id="GO:0008270">
    <property type="term" value="F:zinc ion binding"/>
    <property type="evidence" value="ECO:0007669"/>
    <property type="project" value="InterPro"/>
</dbReference>
<dbReference type="SUPFAM" id="SSF55486">
    <property type="entry name" value="Metalloproteases ('zincins'), catalytic domain"/>
    <property type="match status" value="1"/>
</dbReference>
<evidence type="ECO:0000256" key="12">
    <source>
        <dbReference type="ARBA" id="ARBA00031533"/>
    </source>
</evidence>
<dbReference type="AlphaFoldDB" id="A0AAI8XJH8"/>
<evidence type="ECO:0000256" key="10">
    <source>
        <dbReference type="ARBA" id="ARBA00023049"/>
    </source>
</evidence>
<evidence type="ECO:0000256" key="8">
    <source>
        <dbReference type="ARBA" id="ARBA00022801"/>
    </source>
</evidence>
<dbReference type="EMBL" id="AP027452">
    <property type="protein sequence ID" value="BDY27504.1"/>
    <property type="molecule type" value="Genomic_DNA"/>
</dbReference>
<dbReference type="GO" id="GO:0016285">
    <property type="term" value="F:alanyl aminopeptidase activity"/>
    <property type="evidence" value="ECO:0007669"/>
    <property type="project" value="UniProtKB-EC"/>
</dbReference>
<evidence type="ECO:0000259" key="14">
    <source>
        <dbReference type="Pfam" id="PF17900"/>
    </source>
</evidence>
<feature type="domain" description="Peptidase M1 membrane alanine aminopeptidase" evidence="13">
    <location>
        <begin position="299"/>
        <end position="444"/>
    </location>
</feature>
<keyword evidence="7" id="KW-0479">Metal-binding</keyword>
<comment type="similarity">
    <text evidence="3">Belongs to the peptidase M1 family.</text>
</comment>
<dbReference type="InterPro" id="IPR050344">
    <property type="entry name" value="Peptidase_M1_aminopeptidases"/>
</dbReference>
<dbReference type="Pfam" id="PF17900">
    <property type="entry name" value="Peptidase_M1_N"/>
    <property type="match status" value="1"/>
</dbReference>
<feature type="domain" description="Aminopeptidase N-like N-terminal" evidence="14">
    <location>
        <begin position="41"/>
        <end position="212"/>
    </location>
</feature>
<keyword evidence="10" id="KW-0482">Metalloprotease</keyword>
<evidence type="ECO:0000259" key="13">
    <source>
        <dbReference type="Pfam" id="PF01433"/>
    </source>
</evidence>
<comment type="catalytic activity">
    <reaction evidence="1">
        <text>Release of an N-terminal amino acid, Xaa-|-Yaa- from a peptide, amide or arylamide. Xaa is preferably Ala, but may be most amino acids including Pro (slow action). When a terminal hydrophobic residue is followed by a prolyl residue, the two may be released as an intact Xaa-Pro dipeptide.</text>
        <dbReference type="EC" id="3.4.11.2"/>
    </reaction>
</comment>
<evidence type="ECO:0000256" key="9">
    <source>
        <dbReference type="ARBA" id="ARBA00022833"/>
    </source>
</evidence>
<dbReference type="Pfam" id="PF01433">
    <property type="entry name" value="Peptidase_M1"/>
    <property type="match status" value="1"/>
</dbReference>
<dbReference type="PANTHER" id="PTHR11533:SF297">
    <property type="entry name" value="AMINOPEPTIDASE N"/>
    <property type="match status" value="1"/>
</dbReference>
<gene>
    <name evidence="15" type="primary">pepN_1</name>
    <name evidence="15" type="ORF">hbim_01427</name>
</gene>
<evidence type="ECO:0000256" key="5">
    <source>
        <dbReference type="ARBA" id="ARBA00015611"/>
    </source>
</evidence>
<dbReference type="InterPro" id="IPR027268">
    <property type="entry name" value="Peptidase_M4/M1_CTD_sf"/>
</dbReference>
<keyword evidence="8 15" id="KW-0378">Hydrolase</keyword>
<dbReference type="CDD" id="cd09603">
    <property type="entry name" value="M1_APN_like"/>
    <property type="match status" value="1"/>
</dbReference>
<dbReference type="PRINTS" id="PR00756">
    <property type="entry name" value="ALADIPTASE"/>
</dbReference>
<evidence type="ECO:0000256" key="3">
    <source>
        <dbReference type="ARBA" id="ARBA00010136"/>
    </source>
</evidence>
<dbReference type="PANTHER" id="PTHR11533">
    <property type="entry name" value="PROTEASE M1 ZINC METALLOPROTEASE"/>
    <property type="match status" value="1"/>
</dbReference>
<name>A0AAI8XJH8_MYCME</name>
<dbReference type="InterPro" id="IPR045357">
    <property type="entry name" value="Aminopeptidase_N-like_N"/>
</dbReference>
<evidence type="ECO:0000256" key="11">
    <source>
        <dbReference type="ARBA" id="ARBA00029811"/>
    </source>
</evidence>
<organism evidence="15 16">
    <name type="scientific">Mycolicibacterium mageritense</name>
    <name type="common">Mycobacterium mageritense</name>
    <dbReference type="NCBI Taxonomy" id="53462"/>
    <lineage>
        <taxon>Bacteria</taxon>
        <taxon>Bacillati</taxon>
        <taxon>Actinomycetota</taxon>
        <taxon>Actinomycetes</taxon>
        <taxon>Mycobacteriales</taxon>
        <taxon>Mycobacteriaceae</taxon>
        <taxon>Mycolicibacterium</taxon>
    </lineage>
</organism>